<feature type="compositionally biased region" description="Low complexity" evidence="1">
    <location>
        <begin position="30"/>
        <end position="39"/>
    </location>
</feature>
<name>A0A4Y9PHZ4_9BRAD</name>
<dbReference type="Proteomes" id="UP000297700">
    <property type="component" value="Unassembled WGS sequence"/>
</dbReference>
<feature type="region of interest" description="Disordered" evidence="1">
    <location>
        <begin position="1"/>
        <end position="39"/>
    </location>
</feature>
<organism evidence="2 3">
    <name type="scientific">Bradyrhizobium frederickii</name>
    <dbReference type="NCBI Taxonomy" id="2560054"/>
    <lineage>
        <taxon>Bacteria</taxon>
        <taxon>Pseudomonadati</taxon>
        <taxon>Pseudomonadota</taxon>
        <taxon>Alphaproteobacteria</taxon>
        <taxon>Hyphomicrobiales</taxon>
        <taxon>Nitrobacteraceae</taxon>
        <taxon>Bradyrhizobium</taxon>
    </lineage>
</organism>
<evidence type="ECO:0000313" key="2">
    <source>
        <dbReference type="EMBL" id="TFV79780.1"/>
    </source>
</evidence>
<dbReference type="AlphaFoldDB" id="A0A4Y9PHZ4"/>
<comment type="caution">
    <text evidence="2">The sequence shown here is derived from an EMBL/GenBank/DDBJ whole genome shotgun (WGS) entry which is preliminary data.</text>
</comment>
<accession>A0A4Y9PHZ4</accession>
<dbReference type="EMBL" id="SPQS01000002">
    <property type="protein sequence ID" value="TFV79780.1"/>
    <property type="molecule type" value="Genomic_DNA"/>
</dbReference>
<gene>
    <name evidence="2" type="ORF">E4K64_03825</name>
</gene>
<sequence>MAAATGPCGSSRFIGKPLAVGRSPGREPSAGKAPAANAATSERFLHCKAQRCPTGRPQHAISCEVNDMHAGATPFSPAGAIANLHENNRANGARAGE</sequence>
<evidence type="ECO:0000256" key="1">
    <source>
        <dbReference type="SAM" id="MobiDB-lite"/>
    </source>
</evidence>
<evidence type="ECO:0000313" key="3">
    <source>
        <dbReference type="Proteomes" id="UP000297700"/>
    </source>
</evidence>
<reference evidence="2 3" key="1">
    <citation type="submission" date="2019-03" db="EMBL/GenBank/DDBJ databases">
        <title>Bradyrhizobium strains diversity.</title>
        <authorList>
            <person name="Urquiaga M.C.O."/>
            <person name="Hungria M."/>
            <person name="Delamuta J.R.M."/>
            <person name="Klepa M.S."/>
        </authorList>
    </citation>
    <scope>NUCLEOTIDE SEQUENCE [LARGE SCALE GENOMIC DNA]</scope>
    <source>
        <strain evidence="2 3">CNPSo 3426</strain>
    </source>
</reference>
<protein>
    <submittedName>
        <fullName evidence="2">Uncharacterized protein</fullName>
    </submittedName>
</protein>
<proteinExistence type="predicted"/>